<evidence type="ECO:0000256" key="9">
    <source>
        <dbReference type="ARBA" id="ARBA00022989"/>
    </source>
</evidence>
<keyword evidence="2" id="KW-1003">Cell membrane</keyword>
<dbReference type="EMBL" id="JAJCIS010000027">
    <property type="protein sequence ID" value="MCB7389467.1"/>
    <property type="molecule type" value="Genomic_DNA"/>
</dbReference>
<keyword evidence="9 12" id="KW-1133">Transmembrane helix</keyword>
<keyword evidence="10" id="KW-0902">Two-component regulatory system</keyword>
<dbReference type="SUPFAM" id="SSF55785">
    <property type="entry name" value="PYP-like sensor domain (PAS domain)"/>
    <property type="match status" value="1"/>
</dbReference>
<sequence>MNKKRSRKAIAFLLLAMLLVVVASVFYGAYIHKTVEAETGDYLAELSNQSIRIIKERISNDSLYLEGISKSIGSQEKEIYADTIMDILERRTKTTRFTGLFVADVDGEVYSKNSVKEDNVAEREYFQRAMEGKVSVECVHDENGVHEMVTAVPILREGKVIGAMLGQYRMQELQELIDIDYFGGKGYVMIARPNGEILVRDKRDKSQGNGNFNDAVADDRNDITKEEVAQISEAMVSGGDGTLSFKNNKVAYFMNYASLGINDWYLLSIIPRDLINAKTLNIINATVFYGLSVLIILGVVAAWAFYSWNKNHRSIEQARMKIQSIYRTVPSAIVSFVIDEECRVMNANAAFYHLLGCTEEEFVKRYDAKLINVLEKDERVKLNDLEEGMGSQEFCLRDATGKEKWIFANFDVQVIEGKRVAQASLVDTSRQREKLTKAEQSARMDSLTGLKNKRAIETEIEELLRKSSGKGTCLIMDLDNFKQINDTFGHLEGDRVLQSLADSIRKIFRNDDFAGRIGGDEFLVYMKQASRKDLAAKKAEQLIKEFNSRLPDEARELGLSVSIGIALCPRDGTSYLELYDKADKALYAAKNCGRNCWKFWDEQDEN</sequence>
<evidence type="ECO:0000256" key="3">
    <source>
        <dbReference type="ARBA" id="ARBA00022553"/>
    </source>
</evidence>
<keyword evidence="4 15" id="KW-0808">Transferase</keyword>
<dbReference type="InterPro" id="IPR043128">
    <property type="entry name" value="Rev_trsase/Diguanyl_cyclase"/>
</dbReference>
<evidence type="ECO:0000256" key="12">
    <source>
        <dbReference type="SAM" id="Phobius"/>
    </source>
</evidence>
<dbReference type="GO" id="GO:0052621">
    <property type="term" value="F:diguanylate cyclase activity"/>
    <property type="evidence" value="ECO:0007669"/>
    <property type="project" value="UniProtKB-EC"/>
</dbReference>
<keyword evidence="15" id="KW-0548">Nucleotidyltransferase</keyword>
<feature type="domain" description="PAS" evidence="13">
    <location>
        <begin position="336"/>
        <end position="379"/>
    </location>
</feature>
<evidence type="ECO:0000256" key="7">
    <source>
        <dbReference type="ARBA" id="ARBA00022777"/>
    </source>
</evidence>
<dbReference type="SUPFAM" id="SSF103190">
    <property type="entry name" value="Sensory domain-like"/>
    <property type="match status" value="1"/>
</dbReference>
<evidence type="ECO:0000256" key="8">
    <source>
        <dbReference type="ARBA" id="ARBA00022840"/>
    </source>
</evidence>
<keyword evidence="3" id="KW-0597">Phosphoprotein</keyword>
<evidence type="ECO:0000256" key="4">
    <source>
        <dbReference type="ARBA" id="ARBA00022679"/>
    </source>
</evidence>
<reference evidence="15 16" key="1">
    <citation type="submission" date="2021-10" db="EMBL/GenBank/DDBJ databases">
        <title>Collection of gut derived symbiotic bacterial strains cultured from healthy donors.</title>
        <authorList>
            <person name="Lin H."/>
            <person name="Littmann E."/>
            <person name="Kohout C."/>
            <person name="Pamer E.G."/>
        </authorList>
    </citation>
    <scope>NUCLEOTIDE SEQUENCE [LARGE SCALE GENOMIC DNA]</scope>
    <source>
        <strain evidence="15 16">DFI.1.165</strain>
    </source>
</reference>
<dbReference type="Gene3D" id="3.30.450.20">
    <property type="entry name" value="PAS domain"/>
    <property type="match status" value="2"/>
</dbReference>
<feature type="domain" description="GGDEF" evidence="14">
    <location>
        <begin position="469"/>
        <end position="602"/>
    </location>
</feature>
<dbReference type="PANTHER" id="PTHR45138">
    <property type="entry name" value="REGULATORY COMPONENTS OF SENSORY TRANSDUCTION SYSTEM"/>
    <property type="match status" value="1"/>
</dbReference>
<dbReference type="InterPro" id="IPR029787">
    <property type="entry name" value="Nucleotide_cyclase"/>
</dbReference>
<evidence type="ECO:0000256" key="5">
    <source>
        <dbReference type="ARBA" id="ARBA00022692"/>
    </source>
</evidence>
<proteinExistence type="predicted"/>
<dbReference type="InterPro" id="IPR035965">
    <property type="entry name" value="PAS-like_dom_sf"/>
</dbReference>
<dbReference type="InterPro" id="IPR050469">
    <property type="entry name" value="Diguanylate_Cyclase"/>
</dbReference>
<dbReference type="Gene3D" id="3.30.70.270">
    <property type="match status" value="1"/>
</dbReference>
<keyword evidence="16" id="KW-1185">Reference proteome</keyword>
<keyword evidence="7" id="KW-0418">Kinase</keyword>
<dbReference type="Pfam" id="PF02743">
    <property type="entry name" value="dCache_1"/>
    <property type="match status" value="1"/>
</dbReference>
<dbReference type="SUPFAM" id="SSF55073">
    <property type="entry name" value="Nucleotide cyclase"/>
    <property type="match status" value="1"/>
</dbReference>
<dbReference type="InterPro" id="IPR000014">
    <property type="entry name" value="PAS"/>
</dbReference>
<evidence type="ECO:0000259" key="13">
    <source>
        <dbReference type="PROSITE" id="PS50112"/>
    </source>
</evidence>
<keyword evidence="11 12" id="KW-0472">Membrane</keyword>
<name>A0ABS8DLZ1_9FIRM</name>
<dbReference type="InterPro" id="IPR000160">
    <property type="entry name" value="GGDEF_dom"/>
</dbReference>
<organism evidence="15 16">
    <name type="scientific">Bariatricus massiliensis</name>
    <dbReference type="NCBI Taxonomy" id="1745713"/>
    <lineage>
        <taxon>Bacteria</taxon>
        <taxon>Bacillati</taxon>
        <taxon>Bacillota</taxon>
        <taxon>Clostridia</taxon>
        <taxon>Lachnospirales</taxon>
        <taxon>Lachnospiraceae</taxon>
        <taxon>Bariatricus</taxon>
    </lineage>
</organism>
<dbReference type="InterPro" id="IPR029151">
    <property type="entry name" value="Sensor-like_sf"/>
</dbReference>
<dbReference type="CDD" id="cd01949">
    <property type="entry name" value="GGDEF"/>
    <property type="match status" value="1"/>
</dbReference>
<comment type="subcellular location">
    <subcellularLocation>
        <location evidence="1">Cell membrane</location>
        <topology evidence="1">Multi-pass membrane protein</topology>
    </subcellularLocation>
</comment>
<evidence type="ECO:0000313" key="15">
    <source>
        <dbReference type="EMBL" id="MCB7389467.1"/>
    </source>
</evidence>
<accession>A0ABS8DLZ1</accession>
<evidence type="ECO:0000256" key="10">
    <source>
        <dbReference type="ARBA" id="ARBA00023012"/>
    </source>
</evidence>
<keyword evidence="6" id="KW-0547">Nucleotide-binding</keyword>
<dbReference type="PANTHER" id="PTHR45138:SF9">
    <property type="entry name" value="DIGUANYLATE CYCLASE DGCM-RELATED"/>
    <property type="match status" value="1"/>
</dbReference>
<comment type="caution">
    <text evidence="15">The sequence shown here is derived from an EMBL/GenBank/DDBJ whole genome shotgun (WGS) entry which is preliminary data.</text>
</comment>
<dbReference type="Proteomes" id="UP001299546">
    <property type="component" value="Unassembled WGS sequence"/>
</dbReference>
<dbReference type="InterPro" id="IPR033479">
    <property type="entry name" value="dCache_1"/>
</dbReference>
<keyword evidence="5 12" id="KW-0812">Transmembrane</keyword>
<evidence type="ECO:0000256" key="1">
    <source>
        <dbReference type="ARBA" id="ARBA00004651"/>
    </source>
</evidence>
<evidence type="ECO:0000256" key="2">
    <source>
        <dbReference type="ARBA" id="ARBA00022475"/>
    </source>
</evidence>
<keyword evidence="8" id="KW-0067">ATP-binding</keyword>
<dbReference type="RefSeq" id="WP_066733505.1">
    <property type="nucleotide sequence ID" value="NZ_JAJCIQ010000026.1"/>
</dbReference>
<dbReference type="PROSITE" id="PS50887">
    <property type="entry name" value="GGDEF"/>
    <property type="match status" value="1"/>
</dbReference>
<evidence type="ECO:0000256" key="11">
    <source>
        <dbReference type="ARBA" id="ARBA00023136"/>
    </source>
</evidence>
<evidence type="ECO:0000313" key="16">
    <source>
        <dbReference type="Proteomes" id="UP001299546"/>
    </source>
</evidence>
<feature type="transmembrane region" description="Helical" evidence="12">
    <location>
        <begin position="287"/>
        <end position="306"/>
    </location>
</feature>
<dbReference type="SMART" id="SM00267">
    <property type="entry name" value="GGDEF"/>
    <property type="match status" value="1"/>
</dbReference>
<dbReference type="EC" id="2.7.7.65" evidence="15"/>
<dbReference type="NCBIfam" id="TIGR00254">
    <property type="entry name" value="GGDEF"/>
    <property type="match status" value="1"/>
</dbReference>
<dbReference type="PROSITE" id="PS50112">
    <property type="entry name" value="PAS"/>
    <property type="match status" value="1"/>
</dbReference>
<dbReference type="Pfam" id="PF00990">
    <property type="entry name" value="GGDEF"/>
    <property type="match status" value="1"/>
</dbReference>
<evidence type="ECO:0000259" key="14">
    <source>
        <dbReference type="PROSITE" id="PS50887"/>
    </source>
</evidence>
<dbReference type="Pfam" id="PF13188">
    <property type="entry name" value="PAS_8"/>
    <property type="match status" value="1"/>
</dbReference>
<gene>
    <name evidence="15" type="ORF">LIZ65_19480</name>
</gene>
<evidence type="ECO:0000256" key="6">
    <source>
        <dbReference type="ARBA" id="ARBA00022741"/>
    </source>
</evidence>
<protein>
    <submittedName>
        <fullName evidence="15">Diguanylate cyclase</fullName>
        <ecNumber evidence="15">2.7.7.65</ecNumber>
    </submittedName>
</protein>